<evidence type="ECO:0000313" key="2">
    <source>
        <dbReference type="EMBL" id="HIS37193.1"/>
    </source>
</evidence>
<protein>
    <submittedName>
        <fullName evidence="2">Uncharacterized protein</fullName>
    </submittedName>
</protein>
<reference evidence="2" key="2">
    <citation type="journal article" date="2021" name="PeerJ">
        <title>Extensive microbial diversity within the chicken gut microbiome revealed by metagenomics and culture.</title>
        <authorList>
            <person name="Gilroy R."/>
            <person name="Ravi A."/>
            <person name="Getino M."/>
            <person name="Pursley I."/>
            <person name="Horton D.L."/>
            <person name="Alikhan N.F."/>
            <person name="Baker D."/>
            <person name="Gharbi K."/>
            <person name="Hall N."/>
            <person name="Watson M."/>
            <person name="Adriaenssens E.M."/>
            <person name="Foster-Nyarko E."/>
            <person name="Jarju S."/>
            <person name="Secka A."/>
            <person name="Antonio M."/>
            <person name="Oren A."/>
            <person name="Chaudhuri R.R."/>
            <person name="La Ragione R."/>
            <person name="Hildebrand F."/>
            <person name="Pallen M.J."/>
        </authorList>
    </citation>
    <scope>NUCLEOTIDE SEQUENCE</scope>
    <source>
        <strain evidence="2">6276</strain>
    </source>
</reference>
<evidence type="ECO:0000256" key="1">
    <source>
        <dbReference type="SAM" id="MobiDB-lite"/>
    </source>
</evidence>
<comment type="caution">
    <text evidence="2">The sequence shown here is derived from an EMBL/GenBank/DDBJ whole genome shotgun (WGS) entry which is preliminary data.</text>
</comment>
<feature type="compositionally biased region" description="Basic and acidic residues" evidence="1">
    <location>
        <begin position="1"/>
        <end position="14"/>
    </location>
</feature>
<evidence type="ECO:0000313" key="3">
    <source>
        <dbReference type="Proteomes" id="UP000823928"/>
    </source>
</evidence>
<proteinExistence type="predicted"/>
<name>A0A9D1F0K2_9BACT</name>
<feature type="region of interest" description="Disordered" evidence="1">
    <location>
        <begin position="1"/>
        <end position="57"/>
    </location>
</feature>
<reference evidence="2" key="1">
    <citation type="submission" date="2020-10" db="EMBL/GenBank/DDBJ databases">
        <authorList>
            <person name="Gilroy R."/>
        </authorList>
    </citation>
    <scope>NUCLEOTIDE SEQUENCE</scope>
    <source>
        <strain evidence="2">6276</strain>
    </source>
</reference>
<dbReference type="EMBL" id="DVIU01000220">
    <property type="protein sequence ID" value="HIS37193.1"/>
    <property type="molecule type" value="Genomic_DNA"/>
</dbReference>
<gene>
    <name evidence="2" type="ORF">IAC10_11295</name>
</gene>
<dbReference type="Proteomes" id="UP000823928">
    <property type="component" value="Unassembled WGS sequence"/>
</dbReference>
<accession>A0A9D1F0K2</accession>
<sequence>MEKNLKKENKESITKRSGHTSVDRVSNPIAPEKSPVEIKNSTATKRKTAKKTVQPAVSRPITSNTGIVARLNNFNLSKSTNKLYAGYLNNTLSNSKPVDYTELLMSMNSA</sequence>
<organism evidence="2 3">
    <name type="scientific">Candidatus Scatousia excrementigallinarum</name>
    <dbReference type="NCBI Taxonomy" id="2840935"/>
    <lineage>
        <taxon>Bacteria</taxon>
        <taxon>Candidatus Scatousia</taxon>
    </lineage>
</organism>
<feature type="non-terminal residue" evidence="2">
    <location>
        <position position="110"/>
    </location>
</feature>
<dbReference type="AlphaFoldDB" id="A0A9D1F0K2"/>